<reference evidence="1" key="1">
    <citation type="journal article" date="2023" name="G3 (Bethesda)">
        <title>A reference genome for the long-term kleptoplast-retaining sea slug Elysia crispata morphotype clarki.</title>
        <authorList>
            <person name="Eastman K.E."/>
            <person name="Pendleton A.L."/>
            <person name="Shaikh M.A."/>
            <person name="Suttiyut T."/>
            <person name="Ogas R."/>
            <person name="Tomko P."/>
            <person name="Gavelis G."/>
            <person name="Widhalm J.R."/>
            <person name="Wisecaver J.H."/>
        </authorList>
    </citation>
    <scope>NUCLEOTIDE SEQUENCE</scope>
    <source>
        <strain evidence="1">ECLA1</strain>
    </source>
</reference>
<accession>A0AAE1A022</accession>
<dbReference type="AlphaFoldDB" id="A0AAE1A022"/>
<evidence type="ECO:0000313" key="1">
    <source>
        <dbReference type="EMBL" id="KAK3778869.1"/>
    </source>
</evidence>
<name>A0AAE1A022_9GAST</name>
<gene>
    <name evidence="1" type="ORF">RRG08_013133</name>
</gene>
<comment type="caution">
    <text evidence="1">The sequence shown here is derived from an EMBL/GenBank/DDBJ whole genome shotgun (WGS) entry which is preliminary data.</text>
</comment>
<dbReference type="EMBL" id="JAWDGP010002895">
    <property type="protein sequence ID" value="KAK3778869.1"/>
    <property type="molecule type" value="Genomic_DNA"/>
</dbReference>
<organism evidence="1 2">
    <name type="scientific">Elysia crispata</name>
    <name type="common">lettuce slug</name>
    <dbReference type="NCBI Taxonomy" id="231223"/>
    <lineage>
        <taxon>Eukaryota</taxon>
        <taxon>Metazoa</taxon>
        <taxon>Spiralia</taxon>
        <taxon>Lophotrochozoa</taxon>
        <taxon>Mollusca</taxon>
        <taxon>Gastropoda</taxon>
        <taxon>Heterobranchia</taxon>
        <taxon>Euthyneura</taxon>
        <taxon>Panpulmonata</taxon>
        <taxon>Sacoglossa</taxon>
        <taxon>Placobranchoidea</taxon>
        <taxon>Plakobranchidae</taxon>
        <taxon>Elysia</taxon>
    </lineage>
</organism>
<sequence length="68" mass="7510">MAFSQLDSEFKAKLSLRGVEIETSVIGVHSTTQAAIKDLAQVPAYKVLSYHNMVITENPSTESMRILL</sequence>
<evidence type="ECO:0000313" key="2">
    <source>
        <dbReference type="Proteomes" id="UP001283361"/>
    </source>
</evidence>
<keyword evidence="2" id="KW-1185">Reference proteome</keyword>
<protein>
    <submittedName>
        <fullName evidence="1">Uncharacterized protein</fullName>
    </submittedName>
</protein>
<proteinExistence type="predicted"/>
<dbReference type="Proteomes" id="UP001283361">
    <property type="component" value="Unassembled WGS sequence"/>
</dbReference>